<sequence length="264" mass="29716">MKKINIKRKYLLLLIGLAVCLLLGGILSYGKFFRSNTEDIPTKAIEMFFTSDVLTPTSENNQPEHIVVDWQNGVTNNLSFELHNYPDSQRFTNRPILYELSADQPGVSFRSSNGHDFELPASTANTNQQSQKIDVQLETDFWQTNEKEKTVTISARATKPYVETLSAKFLIKRQATGYQVKVEDEADSPYITVTITADTAQSLSLTWDDSLVVPDQTNACFVDKIENNALTLKEIPAGGAVTFYLFKFDESNNYSDVADIFKIN</sequence>
<proteinExistence type="predicted"/>
<accession>A0ABS6TCM8</accession>
<dbReference type="Proteomes" id="UP000774130">
    <property type="component" value="Unassembled WGS sequence"/>
</dbReference>
<gene>
    <name evidence="1" type="ORF">KUA55_07880</name>
</gene>
<comment type="caution">
    <text evidence="1">The sequence shown here is derived from an EMBL/GenBank/DDBJ whole genome shotgun (WGS) entry which is preliminary data.</text>
</comment>
<dbReference type="EMBL" id="JAHUZB010000003">
    <property type="protein sequence ID" value="MBV7390594.1"/>
    <property type="molecule type" value="Genomic_DNA"/>
</dbReference>
<organism evidence="1 2">
    <name type="scientific">Enterococcus alishanensis</name>
    <dbReference type="NCBI Taxonomy" id="1303817"/>
    <lineage>
        <taxon>Bacteria</taxon>
        <taxon>Bacillati</taxon>
        <taxon>Bacillota</taxon>
        <taxon>Bacilli</taxon>
        <taxon>Lactobacillales</taxon>
        <taxon>Enterococcaceae</taxon>
        <taxon>Enterococcus</taxon>
    </lineage>
</organism>
<evidence type="ECO:0000313" key="1">
    <source>
        <dbReference type="EMBL" id="MBV7390594.1"/>
    </source>
</evidence>
<protein>
    <submittedName>
        <fullName evidence="1">Uncharacterized protein</fullName>
    </submittedName>
</protein>
<keyword evidence="2" id="KW-1185">Reference proteome</keyword>
<reference evidence="1 2" key="1">
    <citation type="submission" date="2021-06" db="EMBL/GenBank/DDBJ databases">
        <title>Enterococcus alishanensis sp. nov., a novel lactic acid bacterium isolated from fresh coffee beans.</title>
        <authorList>
            <person name="Chen Y.-S."/>
        </authorList>
    </citation>
    <scope>NUCLEOTIDE SEQUENCE [LARGE SCALE GENOMIC DNA]</scope>
    <source>
        <strain evidence="1 2">ALS3</strain>
    </source>
</reference>
<evidence type="ECO:0000313" key="2">
    <source>
        <dbReference type="Proteomes" id="UP000774130"/>
    </source>
</evidence>
<name>A0ABS6TCM8_9ENTE</name>
<dbReference type="RefSeq" id="WP_218325653.1">
    <property type="nucleotide sequence ID" value="NZ_JAHUZB010000003.1"/>
</dbReference>